<proteinExistence type="predicted"/>
<sequence>MNDPGRRTGGGSQVTGRRTDVPAGQTEHELRLGGEGAALAHPDDLTVPQEWRGIGVRIEDDLVGTENLSADEVEAWTARFAG</sequence>
<dbReference type="KEGG" id="sata:C5746_39105"/>
<gene>
    <name evidence="2" type="ORF">C5746_39105</name>
</gene>
<dbReference type="RefSeq" id="WP_114248344.1">
    <property type="nucleotide sequence ID" value="NZ_CP027306.1"/>
</dbReference>
<evidence type="ECO:0000313" key="3">
    <source>
        <dbReference type="Proteomes" id="UP000252698"/>
    </source>
</evidence>
<protein>
    <submittedName>
        <fullName evidence="2">Uncharacterized protein</fullName>
    </submittedName>
</protein>
<reference evidence="2 3" key="1">
    <citation type="journal article" date="2018" name="Front. Microbiol.">
        <title>Genome Sequencing of Streptomyces atratus SCSIOZH16 and Activation Production of Nocardamine via Metabolic Engineering.</title>
        <authorList>
            <person name="Li Y."/>
            <person name="Zhang C."/>
            <person name="Liu C."/>
            <person name="Ju J."/>
            <person name="Ma J."/>
        </authorList>
    </citation>
    <scope>NUCLEOTIDE SEQUENCE [LARGE SCALE GENOMIC DNA]</scope>
    <source>
        <strain evidence="2 3">SCSIO_ZH16</strain>
    </source>
</reference>
<organism evidence="2 3">
    <name type="scientific">Streptomyces atratus</name>
    <dbReference type="NCBI Taxonomy" id="1893"/>
    <lineage>
        <taxon>Bacteria</taxon>
        <taxon>Bacillati</taxon>
        <taxon>Actinomycetota</taxon>
        <taxon>Actinomycetes</taxon>
        <taxon>Kitasatosporales</taxon>
        <taxon>Streptomycetaceae</taxon>
        <taxon>Streptomyces</taxon>
    </lineage>
</organism>
<dbReference type="GeneID" id="95524304"/>
<dbReference type="AlphaFoldDB" id="A0A2Z5JNW2"/>
<evidence type="ECO:0000313" key="2">
    <source>
        <dbReference type="EMBL" id="AXE81944.1"/>
    </source>
</evidence>
<name>A0A2Z5JNW2_STRAR</name>
<dbReference type="EMBL" id="CP027306">
    <property type="protein sequence ID" value="AXE81944.1"/>
    <property type="molecule type" value="Genomic_DNA"/>
</dbReference>
<dbReference type="Proteomes" id="UP000252698">
    <property type="component" value="Chromosome"/>
</dbReference>
<evidence type="ECO:0000256" key="1">
    <source>
        <dbReference type="SAM" id="MobiDB-lite"/>
    </source>
</evidence>
<accession>A0A2Z5JNW2</accession>
<feature type="region of interest" description="Disordered" evidence="1">
    <location>
        <begin position="1"/>
        <end position="28"/>
    </location>
</feature>